<dbReference type="GO" id="GO:0005829">
    <property type="term" value="C:cytosol"/>
    <property type="evidence" value="ECO:0007669"/>
    <property type="project" value="TreeGrafter"/>
</dbReference>
<dbReference type="PANTHER" id="PTHR11803">
    <property type="entry name" value="2-IMINOBUTANOATE/2-IMINOPROPANOATE DEAMINASE RIDA"/>
    <property type="match status" value="1"/>
</dbReference>
<dbReference type="GeneID" id="83063998"/>
<dbReference type="RefSeq" id="WP_083382689.1">
    <property type="nucleotide sequence ID" value="NZ_AP014940.1"/>
</dbReference>
<dbReference type="PANTHER" id="PTHR11803:SF44">
    <property type="entry name" value="RUTC FAMILY PROTEIN YJGH"/>
    <property type="match status" value="1"/>
</dbReference>
<name>A0AAU9AIL0_LYSEN</name>
<reference evidence="1 2" key="1">
    <citation type="journal article" date="2017" name="DNA Res.">
        <title>Complete genome sequence and expression profile of the commercial lytic enzyme producer Lysobacter enzymogenes M497-1.</title>
        <authorList>
            <person name="Takami H."/>
            <person name="Toyoda A."/>
            <person name="Uchiyama I."/>
            <person name="Itoh T."/>
            <person name="Takaki Y."/>
            <person name="Arai W."/>
            <person name="Nishi S."/>
            <person name="Kawai M."/>
            <person name="Shinya K."/>
            <person name="Ikeda H."/>
        </authorList>
    </citation>
    <scope>NUCLEOTIDE SEQUENCE [LARGE SCALE GENOMIC DNA]</scope>
    <source>
        <strain evidence="1 2">M497-1</strain>
    </source>
</reference>
<dbReference type="Proteomes" id="UP000218824">
    <property type="component" value="Chromosome"/>
</dbReference>
<accession>A0AAU9AIL0</accession>
<gene>
    <name evidence="1" type="ORF">LEN_2131</name>
</gene>
<dbReference type="KEGG" id="lem:LEN_2131"/>
<dbReference type="Gene3D" id="3.30.1330.40">
    <property type="entry name" value="RutC-like"/>
    <property type="match status" value="1"/>
</dbReference>
<dbReference type="InterPro" id="IPR006175">
    <property type="entry name" value="YjgF/YER057c/UK114"/>
</dbReference>
<dbReference type="Pfam" id="PF01042">
    <property type="entry name" value="Ribonuc_L-PSP"/>
    <property type="match status" value="1"/>
</dbReference>
<organism evidence="1 2">
    <name type="scientific">Lysobacter enzymogenes</name>
    <dbReference type="NCBI Taxonomy" id="69"/>
    <lineage>
        <taxon>Bacteria</taxon>
        <taxon>Pseudomonadati</taxon>
        <taxon>Pseudomonadota</taxon>
        <taxon>Gammaproteobacteria</taxon>
        <taxon>Lysobacterales</taxon>
        <taxon>Lysobacteraceae</taxon>
        <taxon>Lysobacter</taxon>
    </lineage>
</organism>
<dbReference type="SUPFAM" id="SSF55298">
    <property type="entry name" value="YjgF-like"/>
    <property type="match status" value="1"/>
</dbReference>
<dbReference type="EMBL" id="AP014940">
    <property type="protein sequence ID" value="BAV97618.1"/>
    <property type="molecule type" value="Genomic_DNA"/>
</dbReference>
<evidence type="ECO:0000313" key="1">
    <source>
        <dbReference type="EMBL" id="BAV97618.1"/>
    </source>
</evidence>
<dbReference type="CDD" id="cd00448">
    <property type="entry name" value="YjgF_YER057c_UK114_family"/>
    <property type="match status" value="1"/>
</dbReference>
<dbReference type="InterPro" id="IPR035959">
    <property type="entry name" value="RutC-like_sf"/>
</dbReference>
<evidence type="ECO:0000313" key="2">
    <source>
        <dbReference type="Proteomes" id="UP000218824"/>
    </source>
</evidence>
<dbReference type="GO" id="GO:0019239">
    <property type="term" value="F:deaminase activity"/>
    <property type="evidence" value="ECO:0007669"/>
    <property type="project" value="TreeGrafter"/>
</dbReference>
<sequence>MQMQMQRRAIQPNDVSYAQAHEISGFKRLLFISGQLPQCEQCILPKDFEGQCRRAWANVEQQLKQAGMDFSNLVKVTTYLSERRLRQRNYEIRREVLGEYTPALTVIIADLYEEGWMVEIEAIAAD</sequence>
<protein>
    <submittedName>
        <fullName evidence="1">Endoribonuclease L-PSP</fullName>
    </submittedName>
</protein>
<proteinExistence type="predicted"/>
<dbReference type="AlphaFoldDB" id="A0AAU9AIL0"/>